<dbReference type="OrthoDB" id="109543at2759"/>
<dbReference type="HOGENOM" id="CLU_742184_0_0_1"/>
<name>W9CTQ3_SCLBF</name>
<dbReference type="Proteomes" id="UP000019487">
    <property type="component" value="Unassembled WGS sequence"/>
</dbReference>
<evidence type="ECO:0000313" key="3">
    <source>
        <dbReference type="Proteomes" id="UP000019487"/>
    </source>
</evidence>
<evidence type="ECO:0000313" key="2">
    <source>
        <dbReference type="EMBL" id="ESZ97860.1"/>
    </source>
</evidence>
<organism evidence="2 3">
    <name type="scientific">Sclerotinia borealis (strain F-4128)</name>
    <dbReference type="NCBI Taxonomy" id="1432307"/>
    <lineage>
        <taxon>Eukaryota</taxon>
        <taxon>Fungi</taxon>
        <taxon>Dikarya</taxon>
        <taxon>Ascomycota</taxon>
        <taxon>Pezizomycotina</taxon>
        <taxon>Leotiomycetes</taxon>
        <taxon>Helotiales</taxon>
        <taxon>Sclerotiniaceae</taxon>
        <taxon>Sclerotinia</taxon>
    </lineage>
</organism>
<protein>
    <submittedName>
        <fullName evidence="2">Uncharacterized protein</fullName>
    </submittedName>
</protein>
<dbReference type="EMBL" id="AYSA01000065">
    <property type="protein sequence ID" value="ESZ97860.1"/>
    <property type="molecule type" value="Genomic_DNA"/>
</dbReference>
<sequence length="373" mass="41895">MFQITGVADSYNEGAREDLEKIFDEDNEDVSAEENDEDEDSSRDFEDTAFSSEYSESSGEDEDAEDDSDLEHDEDTEETEDNSDLEDEDSGDELDIAEVGEESDLIKKWGKSIATHCEYDPRGLYVLLMSFYYRSGPRFQQLKLPENYSVSDTKVVNQFLQALPKLADLTAGILQNSLQQNHPEPAIKLANWIHSTFGRMFSSAPESLRIAGFSHNTSQFIVLDPPIDIQKRFDANVKRHKGLTSVRFHGTSIASLHSILHDGFMSDFIWTADSQIISWGYAFNGPRTLKNVVHPLYDYGVLLDLEVAGSVTGSVTGSVLGGITCVPQRDYGIYMVRYIFLLPPNAQPPRTPATIQSAMKAAYLKWPSRRDWS</sequence>
<dbReference type="AlphaFoldDB" id="W9CTQ3"/>
<gene>
    <name evidence="2" type="ORF">SBOR_1736</name>
</gene>
<accession>W9CTQ3</accession>
<feature type="region of interest" description="Disordered" evidence="1">
    <location>
        <begin position="1"/>
        <end position="99"/>
    </location>
</feature>
<feature type="compositionally biased region" description="Acidic residues" evidence="1">
    <location>
        <begin position="25"/>
        <end position="41"/>
    </location>
</feature>
<reference evidence="2 3" key="1">
    <citation type="journal article" date="2014" name="Genome Announc.">
        <title>Draft genome sequence of Sclerotinia borealis, a psychrophilic plant pathogenic fungus.</title>
        <authorList>
            <person name="Mardanov A.V."/>
            <person name="Beletsky A.V."/>
            <person name="Kadnikov V.V."/>
            <person name="Ignatov A.N."/>
            <person name="Ravin N.V."/>
        </authorList>
    </citation>
    <scope>NUCLEOTIDE SEQUENCE [LARGE SCALE GENOMIC DNA]</scope>
    <source>
        <strain evidence="3">F-4157</strain>
    </source>
</reference>
<evidence type="ECO:0000256" key="1">
    <source>
        <dbReference type="SAM" id="MobiDB-lite"/>
    </source>
</evidence>
<feature type="compositionally biased region" description="Acidic residues" evidence="1">
    <location>
        <begin position="58"/>
        <end position="99"/>
    </location>
</feature>
<comment type="caution">
    <text evidence="2">The sequence shown here is derived from an EMBL/GenBank/DDBJ whole genome shotgun (WGS) entry which is preliminary data.</text>
</comment>
<feature type="compositionally biased region" description="Basic and acidic residues" evidence="1">
    <location>
        <begin position="14"/>
        <end position="24"/>
    </location>
</feature>
<proteinExistence type="predicted"/>
<keyword evidence="3" id="KW-1185">Reference proteome</keyword>